<dbReference type="Pfam" id="PF00929">
    <property type="entry name" value="RNase_T"/>
    <property type="match status" value="1"/>
</dbReference>
<dbReference type="EMBL" id="BOPG01000067">
    <property type="protein sequence ID" value="GIJ61526.1"/>
    <property type="molecule type" value="Genomic_DNA"/>
</dbReference>
<comment type="caution">
    <text evidence="3">The sequence shown here is derived from an EMBL/GenBank/DDBJ whole genome shotgun (WGS) entry which is preliminary data.</text>
</comment>
<protein>
    <submittedName>
        <fullName evidence="3">DNA polymerase III subunit epsilon</fullName>
    </submittedName>
</protein>
<dbReference type="InterPro" id="IPR036397">
    <property type="entry name" value="RNaseH_sf"/>
</dbReference>
<dbReference type="InterPro" id="IPR050066">
    <property type="entry name" value="UvrABC_protein_C"/>
</dbReference>
<dbReference type="SMART" id="SM00465">
    <property type="entry name" value="GIYc"/>
    <property type="match status" value="1"/>
</dbReference>
<dbReference type="InterPro" id="IPR012337">
    <property type="entry name" value="RNaseH-like_sf"/>
</dbReference>
<dbReference type="InterPro" id="IPR013520">
    <property type="entry name" value="Ribonucl_H"/>
</dbReference>
<dbReference type="PROSITE" id="PS50164">
    <property type="entry name" value="GIY_YIG"/>
    <property type="match status" value="1"/>
</dbReference>
<dbReference type="Pfam" id="PF01541">
    <property type="entry name" value="GIY-YIG"/>
    <property type="match status" value="1"/>
</dbReference>
<evidence type="ECO:0000313" key="4">
    <source>
        <dbReference type="Proteomes" id="UP000612585"/>
    </source>
</evidence>
<proteinExistence type="predicted"/>
<dbReference type="GO" id="GO:0006260">
    <property type="term" value="P:DNA replication"/>
    <property type="evidence" value="ECO:0007669"/>
    <property type="project" value="InterPro"/>
</dbReference>
<keyword evidence="1" id="KW-0269">Exonuclease</keyword>
<dbReference type="InterPro" id="IPR047296">
    <property type="entry name" value="GIY-YIG_UvrC_Cho"/>
</dbReference>
<dbReference type="Proteomes" id="UP000612585">
    <property type="component" value="Unassembled WGS sequence"/>
</dbReference>
<dbReference type="GO" id="GO:0004527">
    <property type="term" value="F:exonuclease activity"/>
    <property type="evidence" value="ECO:0007669"/>
    <property type="project" value="UniProtKB-KW"/>
</dbReference>
<evidence type="ECO:0000256" key="1">
    <source>
        <dbReference type="ARBA" id="ARBA00022839"/>
    </source>
</evidence>
<keyword evidence="4" id="KW-1185">Reference proteome</keyword>
<dbReference type="GO" id="GO:0006289">
    <property type="term" value="P:nucleotide-excision repair"/>
    <property type="evidence" value="ECO:0007669"/>
    <property type="project" value="InterPro"/>
</dbReference>
<dbReference type="GO" id="GO:0009380">
    <property type="term" value="C:excinuclease repair complex"/>
    <property type="evidence" value="ECO:0007669"/>
    <property type="project" value="TreeGrafter"/>
</dbReference>
<dbReference type="FunFam" id="3.30.420.10:FF:000045">
    <property type="entry name" value="3'-5' exonuclease DinG"/>
    <property type="match status" value="1"/>
</dbReference>
<dbReference type="InterPro" id="IPR006054">
    <property type="entry name" value="DnaQ"/>
</dbReference>
<reference evidence="3" key="1">
    <citation type="submission" date="2021-01" db="EMBL/GenBank/DDBJ databases">
        <title>Whole genome shotgun sequence of Virgisporangium aurantiacum NBRC 16421.</title>
        <authorList>
            <person name="Komaki H."/>
            <person name="Tamura T."/>
        </authorList>
    </citation>
    <scope>NUCLEOTIDE SEQUENCE</scope>
    <source>
        <strain evidence="3">NBRC 16421</strain>
    </source>
</reference>
<dbReference type="AlphaFoldDB" id="A0A8J4E4S0"/>
<dbReference type="SUPFAM" id="SSF82771">
    <property type="entry name" value="GIY-YIG endonuclease"/>
    <property type="match status" value="1"/>
</dbReference>
<dbReference type="SUPFAM" id="SSF53098">
    <property type="entry name" value="Ribonuclease H-like"/>
    <property type="match status" value="1"/>
</dbReference>
<dbReference type="GO" id="GO:0003677">
    <property type="term" value="F:DNA binding"/>
    <property type="evidence" value="ECO:0007669"/>
    <property type="project" value="InterPro"/>
</dbReference>
<dbReference type="PANTHER" id="PTHR30562:SF1">
    <property type="entry name" value="UVRABC SYSTEM PROTEIN C"/>
    <property type="match status" value="1"/>
</dbReference>
<dbReference type="PANTHER" id="PTHR30562">
    <property type="entry name" value="UVRC/OXIDOREDUCTASE"/>
    <property type="match status" value="1"/>
</dbReference>
<dbReference type="CDD" id="cd10434">
    <property type="entry name" value="GIY-YIG_UvrC_Cho"/>
    <property type="match status" value="1"/>
</dbReference>
<gene>
    <name evidence="3" type="primary">dnaQ</name>
    <name evidence="3" type="ORF">Vau01_090420</name>
</gene>
<evidence type="ECO:0000313" key="3">
    <source>
        <dbReference type="EMBL" id="GIJ61526.1"/>
    </source>
</evidence>
<evidence type="ECO:0000259" key="2">
    <source>
        <dbReference type="PROSITE" id="PS50164"/>
    </source>
</evidence>
<dbReference type="Gene3D" id="3.30.420.10">
    <property type="entry name" value="Ribonuclease H-like superfamily/Ribonuclease H"/>
    <property type="match status" value="1"/>
</dbReference>
<organism evidence="3 4">
    <name type="scientific">Virgisporangium aurantiacum</name>
    <dbReference type="NCBI Taxonomy" id="175570"/>
    <lineage>
        <taxon>Bacteria</taxon>
        <taxon>Bacillati</taxon>
        <taxon>Actinomycetota</taxon>
        <taxon>Actinomycetes</taxon>
        <taxon>Micromonosporales</taxon>
        <taxon>Micromonosporaceae</taxon>
        <taxon>Virgisporangium</taxon>
    </lineage>
</organism>
<dbReference type="NCBIfam" id="TIGR00573">
    <property type="entry name" value="dnaq"/>
    <property type="match status" value="1"/>
</dbReference>
<name>A0A8J4E4S0_9ACTN</name>
<keyword evidence="1" id="KW-0378">Hydrolase</keyword>
<accession>A0A8J4E4S0</accession>
<feature type="domain" description="GIY-YIG" evidence="2">
    <location>
        <begin position="221"/>
        <end position="299"/>
    </location>
</feature>
<dbReference type="GO" id="GO:0003887">
    <property type="term" value="F:DNA-directed DNA polymerase activity"/>
    <property type="evidence" value="ECO:0007669"/>
    <property type="project" value="InterPro"/>
</dbReference>
<keyword evidence="1" id="KW-0540">Nuclease</keyword>
<dbReference type="SMART" id="SM00479">
    <property type="entry name" value="EXOIII"/>
    <property type="match status" value="1"/>
</dbReference>
<dbReference type="NCBIfam" id="NF005905">
    <property type="entry name" value="PRK07883.1-3"/>
    <property type="match status" value="1"/>
</dbReference>
<dbReference type="CDD" id="cd06127">
    <property type="entry name" value="DEDDh"/>
    <property type="match status" value="1"/>
</dbReference>
<dbReference type="InterPro" id="IPR035901">
    <property type="entry name" value="GIY-YIG_endonuc_sf"/>
</dbReference>
<dbReference type="RefSeq" id="WP_204006512.1">
    <property type="nucleotide sequence ID" value="NZ_BOPG01000067.1"/>
</dbReference>
<sequence>MQLTLDALFDDPRAASLFATTFMVVDLETTGGAPSGGGITEIGAVKVCGGEVLGEFATLVHPTERLPPFITVLTGITEAMLLPAPKIEEVLPGFLQFAQGAVWVAHNAPYDTGFLKAACAEFGYAWPKPLVLDTAQLARRTLISGEVPNHKLSSLARHFRVPNEPCHRALHDARATVDVLHALIARLSGHRVHTLGDALEFVKAISPEQRKKKHLAENLPDKPGVYVFRGRKDRPLYVGTSSSIATRVRSYFTAAEKRARISEMLAAAERVEAIECAHSLEAEIRELRLIAAHKPPYNRRSKFPERVVWLKLTVEAYPRLSLVRKITDDGAAYLGPFASKRSAELAAAGVYDALPMRQCTKKLSKKTRSPACALAELGRCPAPCEHGISVDEYEARVAEPFRSATREDPAEVVERLMERIGRLAEKQRYEDAAAVRSRLIAFLRAAVRMQRLAGLTVLTEVVAARPAATGGWELSIVRRGRLVAAGVSPAGEHPRRTIDTLLATAETVLPGPGPVPAATPEEGERILAWLERPETRLVRIDERGWMSPARGAGRWRSLLAMADAAIHAGREHE</sequence>
<dbReference type="NCBIfam" id="NF005907">
    <property type="entry name" value="PRK07883.1-5"/>
    <property type="match status" value="1"/>
</dbReference>
<dbReference type="InterPro" id="IPR000305">
    <property type="entry name" value="GIY-YIG_endonuc"/>
</dbReference>
<dbReference type="Gene3D" id="3.40.1440.10">
    <property type="entry name" value="GIY-YIG endonuclease"/>
    <property type="match status" value="1"/>
</dbReference>